<dbReference type="CDD" id="cd07438">
    <property type="entry name" value="PHP_HisPPase_AMP"/>
    <property type="match status" value="1"/>
</dbReference>
<dbReference type="Proteomes" id="UP000002742">
    <property type="component" value="Chromosome"/>
</dbReference>
<dbReference type="PANTHER" id="PTHR42924:SF3">
    <property type="entry name" value="POLYMERASE_HISTIDINOL PHOSPHATASE N-TERMINAL DOMAIN-CONTAINING PROTEIN"/>
    <property type="match status" value="1"/>
</dbReference>
<dbReference type="OrthoDB" id="9804333at2"/>
<keyword evidence="3" id="KW-1185">Reference proteome</keyword>
<dbReference type="Gene3D" id="1.10.150.650">
    <property type="match status" value="1"/>
</dbReference>
<dbReference type="InterPro" id="IPR052018">
    <property type="entry name" value="PHP_domain"/>
</dbReference>
<dbReference type="InterPro" id="IPR049742">
    <property type="entry name" value="35NBP"/>
</dbReference>
<accession>C6WUK0</accession>
<dbReference type="InterPro" id="IPR016195">
    <property type="entry name" value="Pol/histidinol_Pase-like"/>
</dbReference>
<dbReference type="GO" id="GO:0035312">
    <property type="term" value="F:5'-3' DNA exonuclease activity"/>
    <property type="evidence" value="ECO:0007669"/>
    <property type="project" value="TreeGrafter"/>
</dbReference>
<dbReference type="GO" id="GO:0004534">
    <property type="term" value="F:5'-3' RNA exonuclease activity"/>
    <property type="evidence" value="ECO:0007669"/>
    <property type="project" value="TreeGrafter"/>
</dbReference>
<proteinExistence type="predicted"/>
<organism evidence="2 3">
    <name type="scientific">Methylotenera mobilis (strain JLW8 / ATCC BAA-1282 / DSM 17540)</name>
    <dbReference type="NCBI Taxonomy" id="583345"/>
    <lineage>
        <taxon>Bacteria</taxon>
        <taxon>Pseudomonadati</taxon>
        <taxon>Pseudomonadota</taxon>
        <taxon>Betaproteobacteria</taxon>
        <taxon>Nitrosomonadales</taxon>
        <taxon>Methylophilaceae</taxon>
        <taxon>Methylotenera</taxon>
    </lineage>
</organism>
<dbReference type="SUPFAM" id="SSF89550">
    <property type="entry name" value="PHP domain-like"/>
    <property type="match status" value="1"/>
</dbReference>
<dbReference type="HOGENOM" id="CLU_067347_0_0_4"/>
<dbReference type="SMART" id="SM00481">
    <property type="entry name" value="POLIIIAc"/>
    <property type="match status" value="1"/>
</dbReference>
<evidence type="ECO:0000313" key="2">
    <source>
        <dbReference type="EMBL" id="ACT47599.1"/>
    </source>
</evidence>
<evidence type="ECO:0000313" key="3">
    <source>
        <dbReference type="Proteomes" id="UP000002742"/>
    </source>
</evidence>
<dbReference type="Pfam" id="PF02811">
    <property type="entry name" value="PHP"/>
    <property type="match status" value="1"/>
</dbReference>
<gene>
    <name evidence="2" type="ordered locus">Mmol_0689</name>
</gene>
<dbReference type="KEGG" id="mmb:Mmol_0689"/>
<protein>
    <submittedName>
        <fullName evidence="2">PHP domain protein</fullName>
    </submittedName>
</protein>
<sequence>MTNGLMIDLHSHSNISDGLLSPTELVAHAAQHGVSVLALTDHDDISGLSEARQAAALHGIQLINGVEISVTWKKRTLHVVGLNVDVENEALKTGLAAVRQGRLERAKQMAAGLEKSGILGSFEWASAYAGQSILTRMHFARFLVERQYAKDTKAVFKKYLVKGKPGFVDHQWMDLESAVSLIVNSGGEAVLAHPGRYDIRRTNMLLLLEEFRALGGTAIEVVTGSHTGAQYVEYAKYAQLFGLKASQGSDYHGKGISFMEMGRLPALPGNCVPVWQDWPHVQLPSDCSQ</sequence>
<dbReference type="InterPro" id="IPR003141">
    <property type="entry name" value="Pol/His_phosphatase_N"/>
</dbReference>
<dbReference type="PANTHER" id="PTHR42924">
    <property type="entry name" value="EXONUCLEASE"/>
    <property type="match status" value="1"/>
</dbReference>
<dbReference type="EMBL" id="CP001672">
    <property type="protein sequence ID" value="ACT47599.1"/>
    <property type="molecule type" value="Genomic_DNA"/>
</dbReference>
<evidence type="ECO:0000259" key="1">
    <source>
        <dbReference type="SMART" id="SM00481"/>
    </source>
</evidence>
<reference evidence="2 3" key="2">
    <citation type="journal article" date="2011" name="J. Bacteriol.">
        <title>Genomes of three methylotrophs from a single niche uncover genetic and metabolic divergence of Methylophilaceae.</title>
        <authorList>
            <person name="Lapidus A."/>
            <person name="Clum A."/>
            <person name="Labutti K."/>
            <person name="Kaluzhnaya M.G."/>
            <person name="Lim S."/>
            <person name="Beck D.A."/>
            <person name="Glavina Del Rio T."/>
            <person name="Nolan M."/>
            <person name="Mavromatis K."/>
            <person name="Huntemann M."/>
            <person name="Lucas S."/>
            <person name="Lidstrom M.E."/>
            <person name="Ivanova N."/>
            <person name="Chistoserdova L."/>
        </authorList>
    </citation>
    <scope>NUCLEOTIDE SEQUENCE [LARGE SCALE GENOMIC DNA]</scope>
    <source>
        <strain evidence="3">JLW8 / ATCC BAA-1282 / DSM 17540</strain>
    </source>
</reference>
<dbReference type="Gene3D" id="3.20.20.140">
    <property type="entry name" value="Metal-dependent hydrolases"/>
    <property type="match status" value="1"/>
</dbReference>
<dbReference type="STRING" id="583345.Mmol_0689"/>
<dbReference type="AlphaFoldDB" id="C6WUK0"/>
<reference evidence="3" key="1">
    <citation type="submission" date="2009-07" db="EMBL/GenBank/DDBJ databases">
        <title>Complete sequence of Methylotenera mobilis JLW8.</title>
        <authorList>
            <consortium name="US DOE Joint Genome Institute"/>
            <person name="Lucas S."/>
            <person name="Copeland A."/>
            <person name="Lapidus A."/>
            <person name="Glavina del Rio T."/>
            <person name="Tice H."/>
            <person name="Bruce D."/>
            <person name="Goodwin L."/>
            <person name="Pitluck S."/>
            <person name="LaButti K.M."/>
            <person name="Clum A."/>
            <person name="Larimer F."/>
            <person name="Land M."/>
            <person name="Hauser L."/>
            <person name="Kyrpides N."/>
            <person name="Mikhailova N."/>
            <person name="Kayluzhnaya M."/>
            <person name="Chistoserdova L."/>
        </authorList>
    </citation>
    <scope>NUCLEOTIDE SEQUENCE [LARGE SCALE GENOMIC DNA]</scope>
    <source>
        <strain evidence="3">JLW8 / ATCC BAA-1282 / DSM 17540</strain>
    </source>
</reference>
<name>C6WUK0_METML</name>
<dbReference type="RefSeq" id="WP_015831636.1">
    <property type="nucleotide sequence ID" value="NC_012968.1"/>
</dbReference>
<feature type="domain" description="Polymerase/histidinol phosphatase N-terminal" evidence="1">
    <location>
        <begin position="7"/>
        <end position="72"/>
    </location>
</feature>
<dbReference type="NCBIfam" id="NF041577">
    <property type="entry name" value="nside_bi_sphtase"/>
    <property type="match status" value="1"/>
</dbReference>
<dbReference type="eggNOG" id="COG0613">
    <property type="taxonomic scope" value="Bacteria"/>
</dbReference>
<dbReference type="InterPro" id="IPR004013">
    <property type="entry name" value="PHP_dom"/>
</dbReference>